<evidence type="ECO:0000313" key="5">
    <source>
        <dbReference type="EMBL" id="MEE4540430.1"/>
    </source>
</evidence>
<feature type="coiled-coil region" evidence="2">
    <location>
        <begin position="41"/>
        <end position="68"/>
    </location>
</feature>
<evidence type="ECO:0000313" key="6">
    <source>
        <dbReference type="Proteomes" id="UP001344658"/>
    </source>
</evidence>
<sequence>MEARGDDEGDGQGAVDRRGAPIPRRQAAGPPSRENRPWQEAHLLRARVRELERRCAALEAAEQQTAALNAGLLVELEETNRGVVALYQHEHQLALTLQRTFLPAVLPSVAHMSLAVRYLAADPGNEIGGDFYEAVSTPEGLLLAVGDVAGHNLQAAVMMGELRHALRAYAYDGHSPRAIVSRLDRLLRLTRPGRTATVCVALVDLTTGTLRFANAGHLPPLLAFAGAAPHYVHEHGPLLGLGLPQPPETTVHLTPGARLLMVTDGLIEAPGTHLDDSLEQLRSVVANAPADGEAFCDALLDAFRHHRQDDVVVFSAEFTGG</sequence>
<dbReference type="InterPro" id="IPR036457">
    <property type="entry name" value="PPM-type-like_dom_sf"/>
</dbReference>
<dbReference type="PANTHER" id="PTHR43156">
    <property type="entry name" value="STAGE II SPORULATION PROTEIN E-RELATED"/>
    <property type="match status" value="1"/>
</dbReference>
<dbReference type="InterPro" id="IPR001932">
    <property type="entry name" value="PPM-type_phosphatase-like_dom"/>
</dbReference>
<feature type="domain" description="PPM-type phosphatase" evidence="4">
    <location>
        <begin position="111"/>
        <end position="318"/>
    </location>
</feature>
<dbReference type="EMBL" id="JAZEWV010000001">
    <property type="protein sequence ID" value="MEE4540430.1"/>
    <property type="molecule type" value="Genomic_DNA"/>
</dbReference>
<dbReference type="GO" id="GO:0004722">
    <property type="term" value="F:protein serine/threonine phosphatase activity"/>
    <property type="evidence" value="ECO:0007669"/>
    <property type="project" value="UniProtKB-EC"/>
</dbReference>
<dbReference type="Proteomes" id="UP001344658">
    <property type="component" value="Unassembled WGS sequence"/>
</dbReference>
<dbReference type="Gene3D" id="3.60.40.10">
    <property type="entry name" value="PPM-type phosphatase domain"/>
    <property type="match status" value="1"/>
</dbReference>
<evidence type="ECO:0000256" key="1">
    <source>
        <dbReference type="ARBA" id="ARBA00022801"/>
    </source>
</evidence>
<dbReference type="Pfam" id="PF07228">
    <property type="entry name" value="SpoIIE"/>
    <property type="match status" value="1"/>
</dbReference>
<dbReference type="RefSeq" id="WP_330792134.1">
    <property type="nucleotide sequence ID" value="NZ_JAZEWV010000001.1"/>
</dbReference>
<evidence type="ECO:0000259" key="4">
    <source>
        <dbReference type="SMART" id="SM00331"/>
    </source>
</evidence>
<dbReference type="SMART" id="SM00331">
    <property type="entry name" value="PP2C_SIG"/>
    <property type="match status" value="1"/>
</dbReference>
<dbReference type="PANTHER" id="PTHR43156:SF2">
    <property type="entry name" value="STAGE II SPORULATION PROTEIN E"/>
    <property type="match status" value="1"/>
</dbReference>
<gene>
    <name evidence="5" type="ORF">V2S66_00415</name>
</gene>
<name>A0ABU7P3Q1_9ACTN</name>
<keyword evidence="6" id="KW-1185">Reference proteome</keyword>
<reference evidence="5 6" key="1">
    <citation type="submission" date="2023-12" db="EMBL/GenBank/DDBJ databases">
        <title>Streptomyces sp. V4-01.</title>
        <authorList>
            <person name="Somphong A."/>
            <person name="Phongsopitanun W."/>
        </authorList>
    </citation>
    <scope>NUCLEOTIDE SEQUENCE [LARGE SCALE GENOMIC DNA]</scope>
    <source>
        <strain evidence="5 6">V4-01</strain>
    </source>
</reference>
<dbReference type="InterPro" id="IPR052016">
    <property type="entry name" value="Bact_Sigma-Reg"/>
</dbReference>
<evidence type="ECO:0000256" key="3">
    <source>
        <dbReference type="SAM" id="MobiDB-lite"/>
    </source>
</evidence>
<dbReference type="EC" id="3.1.3.16" evidence="5"/>
<evidence type="ECO:0000256" key="2">
    <source>
        <dbReference type="SAM" id="Coils"/>
    </source>
</evidence>
<organism evidence="5 6">
    <name type="scientific">Actinacidiphila polyblastidii</name>
    <dbReference type="NCBI Taxonomy" id="3110430"/>
    <lineage>
        <taxon>Bacteria</taxon>
        <taxon>Bacillati</taxon>
        <taxon>Actinomycetota</taxon>
        <taxon>Actinomycetes</taxon>
        <taxon>Kitasatosporales</taxon>
        <taxon>Streptomycetaceae</taxon>
        <taxon>Actinacidiphila</taxon>
    </lineage>
</organism>
<dbReference type="SUPFAM" id="SSF81606">
    <property type="entry name" value="PP2C-like"/>
    <property type="match status" value="1"/>
</dbReference>
<keyword evidence="2" id="KW-0175">Coiled coil</keyword>
<proteinExistence type="predicted"/>
<accession>A0ABU7P3Q1</accession>
<feature type="region of interest" description="Disordered" evidence="3">
    <location>
        <begin position="1"/>
        <end position="38"/>
    </location>
</feature>
<protein>
    <submittedName>
        <fullName evidence="5">PP2C family protein-serine/threonine phosphatase</fullName>
        <ecNumber evidence="5">3.1.3.16</ecNumber>
    </submittedName>
</protein>
<comment type="caution">
    <text evidence="5">The sequence shown here is derived from an EMBL/GenBank/DDBJ whole genome shotgun (WGS) entry which is preliminary data.</text>
</comment>
<keyword evidence="1 5" id="KW-0378">Hydrolase</keyword>